<dbReference type="AlphaFoldDB" id="A0AAE0FGV8"/>
<feature type="region of interest" description="Disordered" evidence="1">
    <location>
        <begin position="851"/>
        <end position="871"/>
    </location>
</feature>
<comment type="caution">
    <text evidence="2">The sequence shown here is derived from an EMBL/GenBank/DDBJ whole genome shotgun (WGS) entry which is preliminary data.</text>
</comment>
<reference evidence="2 3" key="1">
    <citation type="journal article" date="2015" name="Genome Biol. Evol.">
        <title>Comparative Genomics of a Bacterivorous Green Alga Reveals Evolutionary Causalities and Consequences of Phago-Mixotrophic Mode of Nutrition.</title>
        <authorList>
            <person name="Burns J.A."/>
            <person name="Paasch A."/>
            <person name="Narechania A."/>
            <person name="Kim E."/>
        </authorList>
    </citation>
    <scope>NUCLEOTIDE SEQUENCE [LARGE SCALE GENOMIC DNA]</scope>
    <source>
        <strain evidence="2 3">PLY_AMNH</strain>
    </source>
</reference>
<gene>
    <name evidence="2" type="ORF">CYMTET_31524</name>
</gene>
<dbReference type="Proteomes" id="UP001190700">
    <property type="component" value="Unassembled WGS sequence"/>
</dbReference>
<protein>
    <submittedName>
        <fullName evidence="2">Uncharacterized protein</fullName>
    </submittedName>
</protein>
<accession>A0AAE0FGV8</accession>
<evidence type="ECO:0000256" key="1">
    <source>
        <dbReference type="SAM" id="MobiDB-lite"/>
    </source>
</evidence>
<dbReference type="EMBL" id="LGRX02018703">
    <property type="protein sequence ID" value="KAK3259479.1"/>
    <property type="molecule type" value="Genomic_DNA"/>
</dbReference>
<proteinExistence type="predicted"/>
<evidence type="ECO:0000313" key="2">
    <source>
        <dbReference type="EMBL" id="KAK3259479.1"/>
    </source>
</evidence>
<sequence length="871" mass="98163">MSDPPAPPPGAVICMICKIRDGLVGECQCVPVTKGDMLVNRRRLDKMTQASILTSLDQADELNEAEKKLQVFLYKAIKKSKVAVGRPAKLAFANGALKFQKLDRQAIAVYIATRDYRQHPKKYRGDFQSDDEYEAWLNVDEVDATRVAPHPARSVVDKAARRNYKWSPLEIEIVLQKYNQLACNKYATVRWFQQHLQGSTIAARLQPSNIQWWEKTYLHAVSNSTTAVIGKKRGRKQALSEASQFYRKLVVTVGHHLAAGLPGNAHVISGLIRAMVQLESPTSLTSKFEVSLSYTYAFLHANDFVTRRGTTNRKEPSDWEYQWERQILRLAHIVKRYNIPPALVIGFDHTGFQLLPLQNTTWAARGASVVPMIGLDDMRQMTGVIVEAMGDNFEGLVVGIQLIYQGKTDRCLPDEGHRSKPLFSDFVFGYTYNHWADEDTNIDLFRDIIVVHLLQVKQRLQLLEDHRAVVMLDAWPVQKTASFRQRVQNKWPWIVLLYVFAGGTGRSQKFDVDGANVMKPKLSERARLYIEKHVCFVAAGSFVFLGGFSFGNLGSVSKSRSVLVQFSAKLKAGEKAEDIRLDLTMTTLKVQQLYWLGEVYAEFKANVPARTAGWARTQVPLAYTPEWQRCALEWHAEGKLWPGNTVEAIPAGDEQEPSPTTDDLEVQTFTDGQENEVARAGQIEPITCRDSFDSLGGADIENEKQQKKAKITAEDLEYDLEDMTPETVCVCLAEGKDEFSFAVKVGRYLSPLLHLLQVLDIDLEGNRIKWRWFYSKSTCMNTKTRVMEVAALEHGFRNGKHPVQAWCSFYNDEFVYCWELDEEDDPACIPTDFHSALLKNLSALLKAKRGGQKTSGAEPETSGAADAFASA</sequence>
<keyword evidence="3" id="KW-1185">Reference proteome</keyword>
<organism evidence="2 3">
    <name type="scientific">Cymbomonas tetramitiformis</name>
    <dbReference type="NCBI Taxonomy" id="36881"/>
    <lineage>
        <taxon>Eukaryota</taxon>
        <taxon>Viridiplantae</taxon>
        <taxon>Chlorophyta</taxon>
        <taxon>Pyramimonadophyceae</taxon>
        <taxon>Pyramimonadales</taxon>
        <taxon>Pyramimonadaceae</taxon>
        <taxon>Cymbomonas</taxon>
    </lineage>
</organism>
<evidence type="ECO:0000313" key="3">
    <source>
        <dbReference type="Proteomes" id="UP001190700"/>
    </source>
</evidence>
<name>A0AAE0FGV8_9CHLO</name>